<dbReference type="Proteomes" id="UP000016658">
    <property type="component" value="Unassembled WGS sequence"/>
</dbReference>
<dbReference type="HOGENOM" id="CLU_457668_0_0_9"/>
<dbReference type="PROSITE" id="PS51450">
    <property type="entry name" value="LRR"/>
    <property type="match status" value="1"/>
</dbReference>
<keyword evidence="1" id="KW-0433">Leucine-rich repeat</keyword>
<evidence type="ECO:0000313" key="4">
    <source>
        <dbReference type="EMBL" id="ERK47650.1"/>
    </source>
</evidence>
<evidence type="ECO:0000256" key="2">
    <source>
        <dbReference type="ARBA" id="ARBA00022737"/>
    </source>
</evidence>
<proteinExistence type="predicted"/>
<dbReference type="SUPFAM" id="SSF52058">
    <property type="entry name" value="L domain-like"/>
    <property type="match status" value="1"/>
</dbReference>
<protein>
    <recommendedName>
        <fullName evidence="3">SLH domain-containing protein</fullName>
    </recommendedName>
</protein>
<keyword evidence="2" id="KW-0677">Repeat</keyword>
<dbReference type="InterPro" id="IPR052574">
    <property type="entry name" value="CDIRP"/>
</dbReference>
<feature type="domain" description="SLH" evidence="3">
    <location>
        <begin position="411"/>
        <end position="470"/>
    </location>
</feature>
<dbReference type="InterPro" id="IPR032675">
    <property type="entry name" value="LRR_dom_sf"/>
</dbReference>
<sequence>MKIKTMIIVLSFLVFNSIEIKAAEISPNIKEPNGLEKQVQTEETDLTSQLDSYISIDENIFPDSVFRDYLRNEFDTDGDNRIYTNSINEISVSLLGIKSLKGIESFPNLEKLICSVNNITNLDLQNNKNLKYLDCSVNQLNSLDLSNNTELEFLECSMNNLEILNLNNQSKLKELFAKENIIKSLNLNGCNSLENIQGEENLIDNIDLSTCYKLRYLNLRNNELSHLELNNNQDIEELYLDNNNISSLELINCPKLIILYLTSNQVSNLDFSNNKNLQQLFVGDNNLTSLNLEFNQNVTQFFCQDNNLAFLDLTNQKDIYLLSLSDQLINMEAKLVEGEWVIPVSEYVPKRFWNRLTFDENYNFDLETGRLILPNNKVQKIKYTCKTVENELSDNDSNMVVNVNVVYKNDENTYFTDINDTDWFYESVKYVYDNGLMTGLNETTFGPYENLARAQFAVILHRMNDEPSIEYTNKFPDVANEQWYTDAILWANEIGVVTGYSNTGLFGTGDQINREQMAVMMYRYAQYKGYDTSASADFSKFNDAVYVNDFAKDAMSWAVGTGIITGKDNETRLDPQGSATRAECATIIMRFMEYYK</sequence>
<comment type="caution">
    <text evidence="4">The sequence shown here is derived from an EMBL/GenBank/DDBJ whole genome shotgun (WGS) entry which is preliminary data.</text>
</comment>
<dbReference type="RefSeq" id="WP_051335095.1">
    <property type="nucleotide sequence ID" value="NZ_KI270946.1"/>
</dbReference>
<gene>
    <name evidence="4" type="ORF">HMPREF0367_00001</name>
</gene>
<dbReference type="PANTHER" id="PTHR47566:SF1">
    <property type="entry name" value="PROTEIN NUD1"/>
    <property type="match status" value="1"/>
</dbReference>
<feature type="domain" description="SLH" evidence="3">
    <location>
        <begin position="538"/>
        <end position="596"/>
    </location>
</feature>
<evidence type="ECO:0000313" key="5">
    <source>
        <dbReference type="Proteomes" id="UP000016658"/>
    </source>
</evidence>
<dbReference type="Pfam" id="PF00395">
    <property type="entry name" value="SLH"/>
    <property type="match status" value="3"/>
</dbReference>
<dbReference type="GO" id="GO:0035591">
    <property type="term" value="F:signaling adaptor activity"/>
    <property type="evidence" value="ECO:0007669"/>
    <property type="project" value="TreeGrafter"/>
</dbReference>
<dbReference type="InterPro" id="IPR001119">
    <property type="entry name" value="SLH_dom"/>
</dbReference>
<dbReference type="Gene3D" id="3.80.10.10">
    <property type="entry name" value="Ribonuclease Inhibitor"/>
    <property type="match status" value="1"/>
</dbReference>
<feature type="domain" description="SLH" evidence="3">
    <location>
        <begin position="471"/>
        <end position="535"/>
    </location>
</feature>
<name>U2PAW6_9FIRM</name>
<evidence type="ECO:0000259" key="3">
    <source>
        <dbReference type="PROSITE" id="PS51272"/>
    </source>
</evidence>
<dbReference type="PANTHER" id="PTHR47566">
    <property type="match status" value="1"/>
</dbReference>
<dbReference type="AlphaFoldDB" id="U2PAW6"/>
<accession>U2PAW6</accession>
<dbReference type="EMBL" id="AWVI01000001">
    <property type="protein sequence ID" value="ERK47650.1"/>
    <property type="molecule type" value="Genomic_DNA"/>
</dbReference>
<dbReference type="PROSITE" id="PS51272">
    <property type="entry name" value="SLH"/>
    <property type="match status" value="3"/>
</dbReference>
<reference evidence="4 5" key="1">
    <citation type="submission" date="2013-06" db="EMBL/GenBank/DDBJ databases">
        <authorList>
            <person name="Weinstock G."/>
            <person name="Sodergren E."/>
            <person name="Lobos E.A."/>
            <person name="Fulton L."/>
            <person name="Fulton R."/>
            <person name="Courtney L."/>
            <person name="Fronick C."/>
            <person name="O'Laughlin M."/>
            <person name="Godfrey J."/>
            <person name="Wilson R.M."/>
            <person name="Miner T."/>
            <person name="Farmer C."/>
            <person name="Delehaunty K."/>
            <person name="Cordes M."/>
            <person name="Minx P."/>
            <person name="Tomlinson C."/>
            <person name="Chen J."/>
            <person name="Wollam A."/>
            <person name="Pepin K.H."/>
            <person name="Bhonagiri V."/>
            <person name="Zhang X."/>
            <person name="Warren W."/>
            <person name="Mitreva M."/>
            <person name="Mardis E.R."/>
            <person name="Wilson R.K."/>
        </authorList>
    </citation>
    <scope>NUCLEOTIDE SEQUENCE [LARGE SCALE GENOMIC DNA]</scope>
    <source>
        <strain evidence="4 5">ATCC 27803</strain>
    </source>
</reference>
<evidence type="ECO:0000256" key="1">
    <source>
        <dbReference type="ARBA" id="ARBA00022614"/>
    </source>
</evidence>
<dbReference type="InterPro" id="IPR001611">
    <property type="entry name" value="Leu-rich_rpt"/>
</dbReference>
<organism evidence="4 5">
    <name type="scientific">Faecalitalea cylindroides ATCC 27803</name>
    <dbReference type="NCBI Taxonomy" id="649755"/>
    <lineage>
        <taxon>Bacteria</taxon>
        <taxon>Bacillati</taxon>
        <taxon>Bacillota</taxon>
        <taxon>Erysipelotrichia</taxon>
        <taxon>Erysipelotrichales</taxon>
        <taxon>Erysipelotrichaceae</taxon>
        <taxon>Faecalitalea</taxon>
    </lineage>
</organism>